<evidence type="ECO:0000256" key="4">
    <source>
        <dbReference type="ARBA" id="ARBA00022691"/>
    </source>
</evidence>
<evidence type="ECO:0000313" key="9">
    <source>
        <dbReference type="EMBL" id="KAA9029861.1"/>
    </source>
</evidence>
<keyword evidence="5" id="KW-0680">Restriction system</keyword>
<dbReference type="Gene3D" id="3.90.120.10">
    <property type="entry name" value="DNA Methylase, subunit A, domain 2"/>
    <property type="match status" value="1"/>
</dbReference>
<keyword evidence="3 7" id="KW-0808">Transferase</keyword>
<feature type="active site" evidence="7">
    <location>
        <position position="130"/>
    </location>
</feature>
<comment type="caution">
    <text evidence="9">The sequence shown here is derived from an EMBL/GenBank/DDBJ whole genome shotgun (WGS) entry which is preliminary data.</text>
</comment>
<dbReference type="GO" id="GO:0003677">
    <property type="term" value="F:DNA binding"/>
    <property type="evidence" value="ECO:0007669"/>
    <property type="project" value="TreeGrafter"/>
</dbReference>
<evidence type="ECO:0000256" key="6">
    <source>
        <dbReference type="ARBA" id="ARBA00047422"/>
    </source>
</evidence>
<evidence type="ECO:0000256" key="1">
    <source>
        <dbReference type="ARBA" id="ARBA00011975"/>
    </source>
</evidence>
<dbReference type="AlphaFoldDB" id="A0A5J5I2G9"/>
<evidence type="ECO:0000256" key="3">
    <source>
        <dbReference type="ARBA" id="ARBA00022679"/>
    </source>
</evidence>
<proteinExistence type="inferred from homology"/>
<keyword evidence="4 7" id="KW-0949">S-adenosyl-L-methionine</keyword>
<accession>A0A5J5I2G9</accession>
<name>A0A5J5I2G9_9SPHN</name>
<dbReference type="GO" id="GO:0009307">
    <property type="term" value="P:DNA restriction-modification system"/>
    <property type="evidence" value="ECO:0007669"/>
    <property type="project" value="UniProtKB-KW"/>
</dbReference>
<dbReference type="PROSITE" id="PS51679">
    <property type="entry name" value="SAM_MT_C5"/>
    <property type="match status" value="1"/>
</dbReference>
<dbReference type="Pfam" id="PF00145">
    <property type="entry name" value="DNA_methylase"/>
    <property type="match status" value="2"/>
</dbReference>
<dbReference type="EC" id="2.1.1.37" evidence="1"/>
<dbReference type="GO" id="GO:0032259">
    <property type="term" value="P:methylation"/>
    <property type="evidence" value="ECO:0007669"/>
    <property type="project" value="UniProtKB-KW"/>
</dbReference>
<gene>
    <name evidence="9" type="ORF">F4U95_11640</name>
    <name evidence="8" type="ORF">F4U96_11695</name>
</gene>
<evidence type="ECO:0000313" key="11">
    <source>
        <dbReference type="Proteomes" id="UP000326364"/>
    </source>
</evidence>
<dbReference type="RefSeq" id="WP_150425791.1">
    <property type="nucleotide sequence ID" value="NZ_VYQA01000007.1"/>
</dbReference>
<evidence type="ECO:0000313" key="10">
    <source>
        <dbReference type="Proteomes" id="UP000325933"/>
    </source>
</evidence>
<keyword evidence="2 7" id="KW-0489">Methyltransferase</keyword>
<dbReference type="SUPFAM" id="SSF53335">
    <property type="entry name" value="S-adenosyl-L-methionine-dependent methyltransferases"/>
    <property type="match status" value="1"/>
</dbReference>
<evidence type="ECO:0000256" key="7">
    <source>
        <dbReference type="PROSITE-ProRule" id="PRU01016"/>
    </source>
</evidence>
<dbReference type="Proteomes" id="UP000326364">
    <property type="component" value="Unassembled WGS sequence"/>
</dbReference>
<keyword evidence="11" id="KW-1185">Reference proteome</keyword>
<protein>
    <recommendedName>
        <fullName evidence="1">DNA (cytosine-5-)-methyltransferase</fullName>
        <ecNumber evidence="1">2.1.1.37</ecNumber>
    </recommendedName>
</protein>
<evidence type="ECO:0000256" key="5">
    <source>
        <dbReference type="ARBA" id="ARBA00022747"/>
    </source>
</evidence>
<organism evidence="9 10">
    <name type="scientific">Sphingobium limneticum</name>
    <dbReference type="NCBI Taxonomy" id="1007511"/>
    <lineage>
        <taxon>Bacteria</taxon>
        <taxon>Pseudomonadati</taxon>
        <taxon>Pseudomonadota</taxon>
        <taxon>Alphaproteobacteria</taxon>
        <taxon>Sphingomonadales</taxon>
        <taxon>Sphingomonadaceae</taxon>
        <taxon>Sphingobium</taxon>
    </lineage>
</organism>
<dbReference type="PANTHER" id="PTHR10629:SF52">
    <property type="entry name" value="DNA (CYTOSINE-5)-METHYLTRANSFERASE 1"/>
    <property type="match status" value="1"/>
</dbReference>
<evidence type="ECO:0000256" key="2">
    <source>
        <dbReference type="ARBA" id="ARBA00022603"/>
    </source>
</evidence>
<dbReference type="InterPro" id="IPR029063">
    <property type="entry name" value="SAM-dependent_MTases_sf"/>
</dbReference>
<dbReference type="EMBL" id="VYQB01000007">
    <property type="protein sequence ID" value="KAA9016882.1"/>
    <property type="molecule type" value="Genomic_DNA"/>
</dbReference>
<dbReference type="InterPro" id="IPR001525">
    <property type="entry name" value="C5_MeTfrase"/>
</dbReference>
<dbReference type="GO" id="GO:0044027">
    <property type="term" value="P:negative regulation of gene expression via chromosomal CpG island methylation"/>
    <property type="evidence" value="ECO:0007669"/>
    <property type="project" value="TreeGrafter"/>
</dbReference>
<dbReference type="Proteomes" id="UP000325933">
    <property type="component" value="Unassembled WGS sequence"/>
</dbReference>
<comment type="catalytic activity">
    <reaction evidence="6">
        <text>a 2'-deoxycytidine in DNA + S-adenosyl-L-methionine = a 5-methyl-2'-deoxycytidine in DNA + S-adenosyl-L-homocysteine + H(+)</text>
        <dbReference type="Rhea" id="RHEA:13681"/>
        <dbReference type="Rhea" id="RHEA-COMP:11369"/>
        <dbReference type="Rhea" id="RHEA-COMP:11370"/>
        <dbReference type="ChEBI" id="CHEBI:15378"/>
        <dbReference type="ChEBI" id="CHEBI:57856"/>
        <dbReference type="ChEBI" id="CHEBI:59789"/>
        <dbReference type="ChEBI" id="CHEBI:85452"/>
        <dbReference type="ChEBI" id="CHEBI:85454"/>
        <dbReference type="EC" id="2.1.1.37"/>
    </reaction>
</comment>
<dbReference type="GO" id="GO:0003886">
    <property type="term" value="F:DNA (cytosine-5-)-methyltransferase activity"/>
    <property type="evidence" value="ECO:0007669"/>
    <property type="project" value="UniProtKB-EC"/>
</dbReference>
<dbReference type="InterPro" id="IPR050390">
    <property type="entry name" value="C5-Methyltransferase"/>
</dbReference>
<dbReference type="PRINTS" id="PR00105">
    <property type="entry name" value="C5METTRFRASE"/>
</dbReference>
<sequence length="502" mass="55195">MGSAIKIVDLFAGPGGLGEGFAAAGRETVNPMDIRLSIEKDPYAIRTLRLRAFLRSFEGGFPASYYDALNRSLPLPDLSSLHPANWKHALEEARQLELGQPGVFEHISVELDSVREASSGCTVLIGGPPCQAYSLAGRSRNAGNKDYVAESDNRHFLYREYVSILDRLRPAVFVMENVKGMLSSRVSGAAIADRVFDDLRSAGDGYVLLPLTAEGNLLDDRNPREFVVRAEEHGIPQARHRVIIVGLRSDLARGRRFEGPLLVRSRPSADNSVVSVIGAMPKLRSGLSREDSSAAWVRTVSEWAERLAGDAALSPDLRAEFRDLTASGPAQLLTRMNSMRASAIRPGPLAFWLEDPKLEVLLDHETRGHIPADLGRYLFAAGFGRINDRSPSLVEFPDYLQPHHANRQTGAFADRFRVQLAAAPSTTVTSHIAKDGHYFIHPDPAQCRSLTVREAARLQTFPDNYFFCGPRTEQYKQVGNAVPALLARQIAQVVHDLIDGSI</sequence>
<reference evidence="10 11" key="1">
    <citation type="submission" date="2019-09" db="EMBL/GenBank/DDBJ databases">
        <authorList>
            <person name="Feng G."/>
        </authorList>
    </citation>
    <scope>NUCLEOTIDE SEQUENCE [LARGE SCALE GENOMIC DNA]</scope>
    <source>
        <strain evidence="9 10">KACC 19283</strain>
        <strain evidence="8 11">KACC 19284</strain>
    </source>
</reference>
<evidence type="ECO:0000313" key="8">
    <source>
        <dbReference type="EMBL" id="KAA9016882.1"/>
    </source>
</evidence>
<dbReference type="EMBL" id="VYQA01000007">
    <property type="protein sequence ID" value="KAA9029861.1"/>
    <property type="molecule type" value="Genomic_DNA"/>
</dbReference>
<dbReference type="PANTHER" id="PTHR10629">
    <property type="entry name" value="CYTOSINE-SPECIFIC METHYLTRANSFERASE"/>
    <property type="match status" value="1"/>
</dbReference>
<comment type="similarity">
    <text evidence="7">Belongs to the class I-like SAM-binding methyltransferase superfamily. C5-methyltransferase family.</text>
</comment>
<dbReference type="Gene3D" id="3.40.50.150">
    <property type="entry name" value="Vaccinia Virus protein VP39"/>
    <property type="match status" value="1"/>
</dbReference>